<evidence type="ECO:0000313" key="1">
    <source>
        <dbReference type="EMBL" id="KYC94281.1"/>
    </source>
</evidence>
<dbReference type="EMBL" id="CP066701">
    <property type="protein sequence ID" value="QQX27107.1"/>
    <property type="molecule type" value="Genomic_DNA"/>
</dbReference>
<dbReference type="AlphaFoldDB" id="A0A150KLB7"/>
<dbReference type="PANTHER" id="PTHR37816">
    <property type="entry name" value="YALI0E33011P"/>
    <property type="match status" value="1"/>
</dbReference>
<name>A0A150KLB7_9BACI</name>
<sequence>MLKSGERVSKAIPNRIHIIGSVGSGKTTLARSLSKKLNIPFYELDNVVWIRTKSGDVQRGQKERDKYLTDIVRSEAWIIEGVHHPWVSPSWEKADLIIFLDTDYSIRTYRIIKRYIRQKLGREKANYQPSFDMFKKMFGWNAYFEKKSKPEIMELLRPYEEKLLILKDNRRNILNEGS</sequence>
<keyword evidence="3" id="KW-1185">Reference proteome</keyword>
<dbReference type="EMBL" id="LQYN01000102">
    <property type="protein sequence ID" value="KYC94281.1"/>
    <property type="molecule type" value="Genomic_DNA"/>
</dbReference>
<dbReference type="InterPro" id="IPR052922">
    <property type="entry name" value="Cytidylate_Kinase-2"/>
</dbReference>
<gene>
    <name evidence="1" type="ORF">B4102_3632</name>
    <name evidence="2" type="ORF">JGZ69_10285</name>
</gene>
<proteinExistence type="predicted"/>
<dbReference type="STRING" id="46224.B4102_3632"/>
<dbReference type="Proteomes" id="UP000595512">
    <property type="component" value="Chromosome"/>
</dbReference>
<dbReference type="PATRIC" id="fig|46224.3.peg.312"/>
<dbReference type="Pfam" id="PF13238">
    <property type="entry name" value="AAA_18"/>
    <property type="match status" value="1"/>
</dbReference>
<dbReference type="KEGG" id="hspo:JGZ69_10285"/>
<dbReference type="InterPro" id="IPR027417">
    <property type="entry name" value="P-loop_NTPase"/>
</dbReference>
<dbReference type="OrthoDB" id="1201990at2"/>
<accession>A0A150KLB7</accession>
<dbReference type="SUPFAM" id="SSF52540">
    <property type="entry name" value="P-loop containing nucleoside triphosphate hydrolases"/>
    <property type="match status" value="1"/>
</dbReference>
<evidence type="ECO:0000313" key="2">
    <source>
        <dbReference type="EMBL" id="QQX27107.1"/>
    </source>
</evidence>
<dbReference type="Gene3D" id="3.40.50.300">
    <property type="entry name" value="P-loop containing nucleotide triphosphate hydrolases"/>
    <property type="match status" value="1"/>
</dbReference>
<organism evidence="1 3">
    <name type="scientific">Heyndrickxia sporothermodurans</name>
    <dbReference type="NCBI Taxonomy" id="46224"/>
    <lineage>
        <taxon>Bacteria</taxon>
        <taxon>Bacillati</taxon>
        <taxon>Bacillota</taxon>
        <taxon>Bacilli</taxon>
        <taxon>Bacillales</taxon>
        <taxon>Bacillaceae</taxon>
        <taxon>Heyndrickxia</taxon>
    </lineage>
</organism>
<evidence type="ECO:0000313" key="3">
    <source>
        <dbReference type="Proteomes" id="UP000075666"/>
    </source>
</evidence>
<dbReference type="RefSeq" id="WP_066234883.1">
    <property type="nucleotide sequence ID" value="NZ_CP066701.1"/>
</dbReference>
<reference evidence="1 3" key="1">
    <citation type="submission" date="2016-01" db="EMBL/GenBank/DDBJ databases">
        <title>Genome Sequences of Twelve Sporeforming Bacillus Species Isolated from Foods.</title>
        <authorList>
            <person name="Berendsen E.M."/>
            <person name="Wells-Bennik M.H."/>
            <person name="Krawcyk A.O."/>
            <person name="De Jong A."/>
            <person name="Holsappel S."/>
            <person name="Eijlander R.T."/>
            <person name="Kuipers O.P."/>
        </authorList>
    </citation>
    <scope>NUCLEOTIDE SEQUENCE [LARGE SCALE GENOMIC DNA]</scope>
    <source>
        <strain evidence="1 3">B4102</strain>
    </source>
</reference>
<reference evidence="2 4" key="2">
    <citation type="submission" date="2020-12" db="EMBL/GenBank/DDBJ databases">
        <title>Taxonomic evaluation of the Bacillus sporothermodurans group of bacteria based on whole genome sequences.</title>
        <authorList>
            <person name="Fiedler G."/>
            <person name="Herbstmann A.-D."/>
            <person name="Doll E."/>
            <person name="Wenning M."/>
            <person name="Brinks E."/>
            <person name="Kabisch J."/>
            <person name="Breitenwieser F."/>
            <person name="Lappann M."/>
            <person name="Boehnlein C."/>
            <person name="Franz C."/>
        </authorList>
    </citation>
    <scope>NUCLEOTIDE SEQUENCE [LARGE SCALE GENOMIC DNA]</scope>
    <source>
        <strain evidence="2 4">DSM 10599</strain>
    </source>
</reference>
<dbReference type="Proteomes" id="UP000075666">
    <property type="component" value="Unassembled WGS sequence"/>
</dbReference>
<evidence type="ECO:0000313" key="4">
    <source>
        <dbReference type="Proteomes" id="UP000595512"/>
    </source>
</evidence>
<dbReference type="PANTHER" id="PTHR37816:SF2">
    <property type="entry name" value="DNA TOPOLOGY MODULATION PROTEIN FLAR-RELATED PROTEIN"/>
    <property type="match status" value="1"/>
</dbReference>
<protein>
    <submittedName>
        <fullName evidence="2">AAA family ATPase</fullName>
    </submittedName>
</protein>